<dbReference type="Gene3D" id="3.40.50.300">
    <property type="entry name" value="P-loop containing nucleotide triphosphate hydrolases"/>
    <property type="match status" value="2"/>
</dbReference>
<dbReference type="Gene3D" id="1.20.1320.30">
    <property type="match status" value="1"/>
</dbReference>
<feature type="domain" description="Helicase C-terminal" evidence="21">
    <location>
        <begin position="657"/>
        <end position="818"/>
    </location>
</feature>
<dbReference type="InterPro" id="IPR011029">
    <property type="entry name" value="DEATH-like_dom_sf"/>
</dbReference>
<dbReference type="Pfam" id="PF00270">
    <property type="entry name" value="DEAD"/>
    <property type="match status" value="1"/>
</dbReference>
<dbReference type="InterPro" id="IPR038557">
    <property type="entry name" value="RLR_C_sf"/>
</dbReference>
<dbReference type="InterPro" id="IPR001650">
    <property type="entry name" value="Helicase_C-like"/>
</dbReference>
<dbReference type="InterPro" id="IPR031964">
    <property type="entry name" value="CARD_dom"/>
</dbReference>
<dbReference type="Gene3D" id="1.10.533.10">
    <property type="entry name" value="Death Domain, Fas"/>
    <property type="match status" value="2"/>
</dbReference>
<dbReference type="GO" id="GO:0016787">
    <property type="term" value="F:hydrolase activity"/>
    <property type="evidence" value="ECO:0007669"/>
    <property type="project" value="UniProtKB-KW"/>
</dbReference>
<keyword evidence="13" id="KW-0862">Zinc</keyword>
<keyword evidence="6" id="KW-0597">Phosphoprotein</keyword>
<dbReference type="GO" id="GO:0003724">
    <property type="term" value="F:RNA helicase activity"/>
    <property type="evidence" value="ECO:0007669"/>
    <property type="project" value="UniProtKB-EC"/>
</dbReference>
<evidence type="ECO:0000256" key="3">
    <source>
        <dbReference type="ARBA" id="ARBA00012552"/>
    </source>
</evidence>
<dbReference type="InterPro" id="IPR014001">
    <property type="entry name" value="Helicase_ATP-bd"/>
</dbReference>
<dbReference type="Pfam" id="PF00271">
    <property type="entry name" value="Helicase_C"/>
    <property type="match status" value="1"/>
</dbReference>
<keyword evidence="11" id="KW-0378">Hydrolase</keyword>
<dbReference type="PROSITE" id="PS51194">
    <property type="entry name" value="HELICASE_CTER"/>
    <property type="match status" value="1"/>
</dbReference>
<dbReference type="AlphaFoldDB" id="A0A671XVZ0"/>
<reference evidence="23" key="2">
    <citation type="submission" date="2025-08" db="UniProtKB">
        <authorList>
            <consortium name="Ensembl"/>
        </authorList>
    </citation>
    <scope>IDENTIFICATION</scope>
</reference>
<dbReference type="EC" id="3.6.4.13" evidence="3"/>
<comment type="catalytic activity">
    <reaction evidence="19">
        <text>ATP + H2O = ADP + phosphate + H(+)</text>
        <dbReference type="Rhea" id="RHEA:13065"/>
        <dbReference type="ChEBI" id="CHEBI:15377"/>
        <dbReference type="ChEBI" id="CHEBI:15378"/>
        <dbReference type="ChEBI" id="CHEBI:30616"/>
        <dbReference type="ChEBI" id="CHEBI:43474"/>
        <dbReference type="ChEBI" id="CHEBI:456216"/>
        <dbReference type="EC" id="3.6.4.13"/>
    </reaction>
    <physiologicalReaction direction="left-to-right" evidence="19">
        <dbReference type="Rhea" id="RHEA:13066"/>
    </physiologicalReaction>
</comment>
<keyword evidence="7" id="KW-0399">Innate immunity</keyword>
<evidence type="ECO:0000256" key="19">
    <source>
        <dbReference type="ARBA" id="ARBA00049390"/>
    </source>
</evidence>
<dbReference type="PANTHER" id="PTHR14074">
    <property type="entry name" value="HELICASE WITH DEATH DOMAIN-RELATED"/>
    <property type="match status" value="1"/>
</dbReference>
<evidence type="ECO:0000256" key="4">
    <source>
        <dbReference type="ARBA" id="ARBA00022490"/>
    </source>
</evidence>
<gene>
    <name evidence="23" type="primary">IFIH1</name>
    <name evidence="23" type="synonym">ifih1</name>
</gene>
<dbReference type="Proteomes" id="UP000472265">
    <property type="component" value="Chromosome 9"/>
</dbReference>
<dbReference type="GO" id="GO:0003727">
    <property type="term" value="F:single-stranded RNA binding"/>
    <property type="evidence" value="ECO:0007669"/>
    <property type="project" value="TreeGrafter"/>
</dbReference>
<dbReference type="Pfam" id="PF16739">
    <property type="entry name" value="CARD_2"/>
    <property type="match status" value="2"/>
</dbReference>
<evidence type="ECO:0000256" key="2">
    <source>
        <dbReference type="ARBA" id="ARBA00006866"/>
    </source>
</evidence>
<evidence type="ECO:0000256" key="17">
    <source>
        <dbReference type="ARBA" id="ARBA00022884"/>
    </source>
</evidence>
<keyword evidence="15" id="KW-0832">Ubl conjugation</keyword>
<accession>A0A671XVZ0</accession>
<dbReference type="GO" id="GO:0008270">
    <property type="term" value="F:zinc ion binding"/>
    <property type="evidence" value="ECO:0007669"/>
    <property type="project" value="TreeGrafter"/>
</dbReference>
<keyword evidence="16" id="KW-0391">Immunity</keyword>
<dbReference type="Pfam" id="PF18119">
    <property type="entry name" value="RIG-I_C"/>
    <property type="match status" value="1"/>
</dbReference>
<dbReference type="InterPro" id="IPR051363">
    <property type="entry name" value="RLR_Helicase"/>
</dbReference>
<evidence type="ECO:0000313" key="24">
    <source>
        <dbReference type="Proteomes" id="UP000472265"/>
    </source>
</evidence>
<evidence type="ECO:0000256" key="7">
    <source>
        <dbReference type="ARBA" id="ARBA00022588"/>
    </source>
</evidence>
<keyword evidence="8" id="KW-0479">Metal-binding</keyword>
<evidence type="ECO:0000256" key="6">
    <source>
        <dbReference type="ARBA" id="ARBA00022553"/>
    </source>
</evidence>
<evidence type="ECO:0000256" key="9">
    <source>
        <dbReference type="ARBA" id="ARBA00022737"/>
    </source>
</evidence>
<evidence type="ECO:0000313" key="23">
    <source>
        <dbReference type="Ensembl" id="ENSSAUP00010055353.1"/>
    </source>
</evidence>
<keyword evidence="10" id="KW-0547">Nucleotide-binding</keyword>
<keyword evidence="18" id="KW-0051">Antiviral defense</keyword>
<protein>
    <recommendedName>
        <fullName evidence="3">RNA helicase</fullName>
        <ecNumber evidence="3">3.6.4.13</ecNumber>
    </recommendedName>
</protein>
<evidence type="ECO:0000259" key="21">
    <source>
        <dbReference type="PROSITE" id="PS51194"/>
    </source>
</evidence>
<dbReference type="InterPro" id="IPR021673">
    <property type="entry name" value="RLR_CTR"/>
</dbReference>
<dbReference type="SUPFAM" id="SSF52540">
    <property type="entry name" value="P-loop containing nucleoside triphosphate hydrolases"/>
    <property type="match status" value="1"/>
</dbReference>
<keyword evidence="17" id="KW-0694">RNA-binding</keyword>
<evidence type="ECO:0000256" key="12">
    <source>
        <dbReference type="ARBA" id="ARBA00022806"/>
    </source>
</evidence>
<dbReference type="GO" id="GO:0039530">
    <property type="term" value="P:MDA-5 signaling pathway"/>
    <property type="evidence" value="ECO:0007669"/>
    <property type="project" value="TreeGrafter"/>
</dbReference>
<dbReference type="Gene3D" id="2.170.150.30">
    <property type="entry name" value="RIG-I-like receptor, C-terminal regulatory domain"/>
    <property type="match status" value="1"/>
</dbReference>
<evidence type="ECO:0000256" key="10">
    <source>
        <dbReference type="ARBA" id="ARBA00022741"/>
    </source>
</evidence>
<sequence>AMMASDNDDMYVSLIEGFRPRLRELIMVQQVLVHLHFIDNEQKERITKKVTNEGNQAAAELLIDAVIRKPHSPGWFRAFVVALEEAGCERAADYIQDKLPEPEVEAENDYFVNLVQLMYPRLMGMQTKEVLVHCLSQKLLTQADGEIIDATTANQGSRVGAGELLRRIVRGRDGWFSKFLDVLRETKHETLLNEADRVAERRGGTFTLCTVPQWCFYPQPRQSKQPASDLESNSTPSLPAGDACNCGLLTRSDDYCLSEPLLSVTDGTDSGTAAKSPEKADIVLRDYQAEVARPALEGKNIIICLPTGSGKTRVAVYITKKHLDNRRAEGQSGKVVVLVNKIPLVEQHYVAEFLPFLKRAYKVERVSGDSPLKISFTEIVKNNDVIICTAQILENYLERSNKGEDEGVDLSDLTLIVIDECHHTQKGGVYNHIMLRYLKQKHKNRRLKKEEKETLPLPQILGLTASPGVGGATILMKAEEHILRICANLDASKIMTRSLGEFKKEQRKKVLKIEDRKEDPFGDVIKKIMNAIHAHAELSPTCDLGSQNYEQWVVQTERKAATEEDQKVRVCAEHLRQYNEGLNLSNTIRMCDSFSFLNKFYEEEMKKKTTPDDEEKIQITNTERFLFNLFKENKEELQELATKPDYENDSLSKLRANILQEFSTRQSARGIIFTKTRRSAIALSQWIQENSKFADIGVKASHVIGGGDQSVVKPMTSAEQRDVLTKFHKGEINLLIATTVAEEGLDIPACNFVIRYGLVTNEIAMIQAKGRGRAEDSSYSLVEVKNSGVAEKEVVNEYRMTMMDKAIEKIRALEQEEYDKRIMEYQMQAIMENRVLAKKKKQKGMKNENPSSVKFSCRGCNEHACSGEDIEIIEDMHRVNLTPQELFIQRENTTLQERHLDYETNGYIACKKCGERWGSMMLYRGLECPCLHVKNFVVTLKGKKINKCTKWSELTVRFSAFDYADHASQVAESSDDEDE</sequence>
<dbReference type="Pfam" id="PF11648">
    <property type="entry name" value="RIG-I_C-RD"/>
    <property type="match status" value="1"/>
</dbReference>
<reference evidence="23" key="1">
    <citation type="submission" date="2021-04" db="EMBL/GenBank/DDBJ databases">
        <authorList>
            <consortium name="Wellcome Sanger Institute Data Sharing"/>
        </authorList>
    </citation>
    <scope>NUCLEOTIDE SEQUENCE [LARGE SCALE GENOMIC DNA]</scope>
</reference>
<organism evidence="23 24">
    <name type="scientific">Sparus aurata</name>
    <name type="common">Gilthead sea bream</name>
    <dbReference type="NCBI Taxonomy" id="8175"/>
    <lineage>
        <taxon>Eukaryota</taxon>
        <taxon>Metazoa</taxon>
        <taxon>Chordata</taxon>
        <taxon>Craniata</taxon>
        <taxon>Vertebrata</taxon>
        <taxon>Euteleostomi</taxon>
        <taxon>Actinopterygii</taxon>
        <taxon>Neopterygii</taxon>
        <taxon>Teleostei</taxon>
        <taxon>Neoteleostei</taxon>
        <taxon>Acanthomorphata</taxon>
        <taxon>Eupercaria</taxon>
        <taxon>Spariformes</taxon>
        <taxon>Sparidae</taxon>
        <taxon>Sparus</taxon>
    </lineage>
</organism>
<dbReference type="GO" id="GO:0140374">
    <property type="term" value="P:antiviral innate immune response"/>
    <property type="evidence" value="ECO:0007669"/>
    <property type="project" value="TreeGrafter"/>
</dbReference>
<evidence type="ECO:0000256" key="18">
    <source>
        <dbReference type="ARBA" id="ARBA00023118"/>
    </source>
</evidence>
<dbReference type="InterPro" id="IPR041204">
    <property type="entry name" value="RIG-I-like_C"/>
</dbReference>
<evidence type="ECO:0000259" key="20">
    <source>
        <dbReference type="PROSITE" id="PS51192"/>
    </source>
</evidence>
<dbReference type="GO" id="GO:0005524">
    <property type="term" value="F:ATP binding"/>
    <property type="evidence" value="ECO:0007669"/>
    <property type="project" value="UniProtKB-KW"/>
</dbReference>
<evidence type="ECO:0000256" key="16">
    <source>
        <dbReference type="ARBA" id="ARBA00022859"/>
    </source>
</evidence>
<name>A0A671XVZ0_SPAAU</name>
<keyword evidence="4" id="KW-0963">Cytoplasm</keyword>
<dbReference type="SMART" id="SM00487">
    <property type="entry name" value="DEXDc"/>
    <property type="match status" value="1"/>
</dbReference>
<comment type="subcellular location">
    <subcellularLocation>
        <location evidence="1">Cytoplasm</location>
    </subcellularLocation>
</comment>
<feature type="domain" description="RLR CTR" evidence="22">
    <location>
        <begin position="842"/>
        <end position="968"/>
    </location>
</feature>
<comment type="similarity">
    <text evidence="2">Belongs to the helicase family. RLR subfamily.</text>
</comment>
<dbReference type="PANTHER" id="PTHR14074:SF14">
    <property type="entry name" value="INTERFERON-INDUCED HELICASE C DOMAIN-CONTAINING PROTEIN 1"/>
    <property type="match status" value="1"/>
</dbReference>
<evidence type="ECO:0000256" key="11">
    <source>
        <dbReference type="ARBA" id="ARBA00022801"/>
    </source>
</evidence>
<keyword evidence="24" id="KW-1185">Reference proteome</keyword>
<keyword evidence="12" id="KW-0347">Helicase</keyword>
<evidence type="ECO:0000256" key="1">
    <source>
        <dbReference type="ARBA" id="ARBA00004496"/>
    </source>
</evidence>
<dbReference type="PROSITE" id="PS51789">
    <property type="entry name" value="RLR_CTR"/>
    <property type="match status" value="1"/>
</dbReference>
<dbReference type="FunFam" id="3.40.50.300:FF:000893">
    <property type="entry name" value="Interferon-induced with helicase C domain 1"/>
    <property type="match status" value="1"/>
</dbReference>
<evidence type="ECO:0000256" key="14">
    <source>
        <dbReference type="ARBA" id="ARBA00022840"/>
    </source>
</evidence>
<keyword evidence="14" id="KW-0067">ATP-binding</keyword>
<evidence type="ECO:0000256" key="8">
    <source>
        <dbReference type="ARBA" id="ARBA00022723"/>
    </source>
</evidence>
<dbReference type="PROSITE" id="PS51192">
    <property type="entry name" value="HELICASE_ATP_BIND_1"/>
    <property type="match status" value="1"/>
</dbReference>
<dbReference type="Ensembl" id="ENSSAUT00010058165.1">
    <property type="protein sequence ID" value="ENSSAUP00010055353.1"/>
    <property type="gene ID" value="ENSSAUG00010021326.1"/>
</dbReference>
<dbReference type="SMART" id="SM00490">
    <property type="entry name" value="HELICc"/>
    <property type="match status" value="1"/>
</dbReference>
<dbReference type="GO" id="GO:0005737">
    <property type="term" value="C:cytoplasm"/>
    <property type="evidence" value="ECO:0007669"/>
    <property type="project" value="UniProtKB-SubCell"/>
</dbReference>
<dbReference type="InterPro" id="IPR011545">
    <property type="entry name" value="DEAD/DEAH_box_helicase_dom"/>
</dbReference>
<keyword evidence="9" id="KW-0677">Repeat</keyword>
<keyword evidence="5" id="KW-1017">Isopeptide bond</keyword>
<evidence type="ECO:0000256" key="15">
    <source>
        <dbReference type="ARBA" id="ARBA00022843"/>
    </source>
</evidence>
<evidence type="ECO:0000259" key="22">
    <source>
        <dbReference type="PROSITE" id="PS51789"/>
    </source>
</evidence>
<dbReference type="GeneTree" id="ENSGT00940000153173"/>
<evidence type="ECO:0000256" key="5">
    <source>
        <dbReference type="ARBA" id="ARBA00022499"/>
    </source>
</evidence>
<dbReference type="InterPro" id="IPR027417">
    <property type="entry name" value="P-loop_NTPase"/>
</dbReference>
<feature type="domain" description="Helicase ATP-binding" evidence="20">
    <location>
        <begin position="292"/>
        <end position="485"/>
    </location>
</feature>
<evidence type="ECO:0000256" key="13">
    <source>
        <dbReference type="ARBA" id="ARBA00022833"/>
    </source>
</evidence>
<proteinExistence type="inferred from homology"/>
<reference evidence="23" key="3">
    <citation type="submission" date="2025-09" db="UniProtKB">
        <authorList>
            <consortium name="Ensembl"/>
        </authorList>
    </citation>
    <scope>IDENTIFICATION</scope>
</reference>
<dbReference type="GO" id="GO:0003725">
    <property type="term" value="F:double-stranded RNA binding"/>
    <property type="evidence" value="ECO:0007669"/>
    <property type="project" value="TreeGrafter"/>
</dbReference>